<evidence type="ECO:0000256" key="10">
    <source>
        <dbReference type="SAM" id="MobiDB-lite"/>
    </source>
</evidence>
<dbReference type="OrthoDB" id="312015at2759"/>
<feature type="compositionally biased region" description="Polar residues" evidence="10">
    <location>
        <begin position="622"/>
        <end position="655"/>
    </location>
</feature>
<evidence type="ECO:0008006" key="13">
    <source>
        <dbReference type="Google" id="ProtNLM"/>
    </source>
</evidence>
<dbReference type="Proteomes" id="UP000006352">
    <property type="component" value="Unassembled WGS sequence"/>
</dbReference>
<dbReference type="GO" id="GO:0036064">
    <property type="term" value="C:ciliary basal body"/>
    <property type="evidence" value="ECO:0007669"/>
    <property type="project" value="TreeGrafter"/>
</dbReference>
<evidence type="ECO:0000256" key="5">
    <source>
        <dbReference type="ARBA" id="ARBA00022889"/>
    </source>
</evidence>
<evidence type="ECO:0000256" key="9">
    <source>
        <dbReference type="SAM" id="Coils"/>
    </source>
</evidence>
<proteinExistence type="inferred from homology"/>
<sequence length="871" mass="94259">MAATPKKLVHWALDVSFSGFGSPFSDTTSTESNSTSSLQYINSQLIAHGFTHSPGLSLEGLSKDDSDRIIKCLLGMLSQRVDDMSRTEELSTKIRTLSYDHERMVSMHKAATDRAANAEREMNVHKSRLAAVTRTLQSTETAHKHTTSELQRSRTTLQALRNAHQTELKKLEKEKDRMVERWSKIADAQIRLGSTSSALRCANADVLDAPDVEMRGKGQGFLDLALEQAEQARKDLFDQNRKLRGLILSTANEIQSVLHMVRNVTTPLPVHESYEEPAPLTLAMLFPLSPAQATCDKVPSLLSSLRESVARLSNPSAEPGPSTSTDNKTQKKANDKAELERLQAIIDTLRTELDEAQKQASAYASQTQALFDRFAADERLLQGEAGEVSVDLMTGPACDEEKQRLDARFKQLEEERQKFTEAAVRLGREKAVLEAERIKFLEEKRSWQVEAMLAELPPTPVQPSAAPLTQPLCDQDDLIQISSRKSPRKSPHKARAVGKASNGKKVRIPRRSSGLGLGLPSSSPKKVIPPFETEVIPSPSFPLPAFRTSIIQPQPQPHVAAPVFVLPPPSPAASFPQQSRLSSSLIPPLPAAFEIPPTDTTPSTLSVPVVPVISISKSDSDLSTVQHQASESVRASQSAPEVASGPSSGSQSLQVPCTPRRPFPMAKPFATHMIHAYSPVKPSPLSRILMLADSPESSDSGRPSLDSVKEDDEDESPNISPTPAPLDFASAAPGKSLAQELGVSDDDESPLREKKVEPNAVKISKPVAGARLPAKDKGKAKAVPTAVPRTRPAVPMEKENVKRAKLSTGAAAALAPTSQAAERLEKKSVKAPPKPFTRSRVPGKLPPGKGGARRVPIDSVEAAPVGPAWKG</sequence>
<dbReference type="RefSeq" id="XP_012180643.1">
    <property type="nucleotide sequence ID" value="XM_012325253.1"/>
</dbReference>
<dbReference type="InterPro" id="IPR052300">
    <property type="entry name" value="Adhesion_Centrosome_assoc"/>
</dbReference>
<evidence type="ECO:0000256" key="7">
    <source>
        <dbReference type="ARBA" id="ARBA00023054"/>
    </source>
</evidence>
<dbReference type="STRING" id="599839.J4GNG7"/>
<keyword evidence="4" id="KW-0963">Cytoplasm</keyword>
<dbReference type="PANTHER" id="PTHR46507">
    <property type="entry name" value="AFADIN- AND ALPHA-ACTININ-BINDING PROTEIN"/>
    <property type="match status" value="1"/>
</dbReference>
<feature type="region of interest" description="Disordered" evidence="10">
    <location>
        <begin position="481"/>
        <end position="522"/>
    </location>
</feature>
<dbReference type="InParanoid" id="J4GNG7"/>
<dbReference type="InterPro" id="IPR021622">
    <property type="entry name" value="Afadin/alpha-actinin-bd"/>
</dbReference>
<keyword evidence="8" id="KW-0206">Cytoskeleton</keyword>
<feature type="compositionally biased region" description="Low complexity" evidence="10">
    <location>
        <begin position="511"/>
        <end position="522"/>
    </location>
</feature>
<evidence type="ECO:0000256" key="3">
    <source>
        <dbReference type="ARBA" id="ARBA00009291"/>
    </source>
</evidence>
<dbReference type="GO" id="GO:0007155">
    <property type="term" value="P:cell adhesion"/>
    <property type="evidence" value="ECO:0007669"/>
    <property type="project" value="UniProtKB-KW"/>
</dbReference>
<evidence type="ECO:0000256" key="2">
    <source>
        <dbReference type="ARBA" id="ARBA00004300"/>
    </source>
</evidence>
<keyword evidence="12" id="KW-1185">Reference proteome</keyword>
<gene>
    <name evidence="11" type="ORF">FIBRA_03410</name>
</gene>
<keyword evidence="5" id="KW-0130">Cell adhesion</keyword>
<evidence type="ECO:0000313" key="12">
    <source>
        <dbReference type="Proteomes" id="UP000006352"/>
    </source>
</evidence>
<comment type="subcellular location">
    <subcellularLocation>
        <location evidence="1">Cell junction</location>
    </subcellularLocation>
    <subcellularLocation>
        <location evidence="2">Cytoplasm</location>
        <location evidence="2">Cytoskeleton</location>
        <location evidence="2">Microtubule organizing center</location>
        <location evidence="2">Centrosome</location>
    </subcellularLocation>
</comment>
<dbReference type="Pfam" id="PF11559">
    <property type="entry name" value="ADIP"/>
    <property type="match status" value="1"/>
</dbReference>
<feature type="compositionally biased region" description="Low complexity" evidence="10">
    <location>
        <begin position="806"/>
        <end position="821"/>
    </location>
</feature>
<feature type="compositionally biased region" description="Basic residues" evidence="10">
    <location>
        <begin position="485"/>
        <end position="510"/>
    </location>
</feature>
<accession>J4GNG7</accession>
<dbReference type="EMBL" id="HE797029">
    <property type="protein sequence ID" value="CCM01360.1"/>
    <property type="molecule type" value="Genomic_DNA"/>
</dbReference>
<dbReference type="GeneID" id="24096271"/>
<evidence type="ECO:0000256" key="4">
    <source>
        <dbReference type="ARBA" id="ARBA00022490"/>
    </source>
</evidence>
<keyword evidence="6" id="KW-0965">Cell junction</keyword>
<evidence type="ECO:0000256" key="6">
    <source>
        <dbReference type="ARBA" id="ARBA00022949"/>
    </source>
</evidence>
<evidence type="ECO:0000313" key="11">
    <source>
        <dbReference type="EMBL" id="CCM01360.1"/>
    </source>
</evidence>
<dbReference type="GO" id="GO:0035735">
    <property type="term" value="P:intraciliary transport involved in cilium assembly"/>
    <property type="evidence" value="ECO:0007669"/>
    <property type="project" value="TreeGrafter"/>
</dbReference>
<organism evidence="11 12">
    <name type="scientific">Fibroporia radiculosa</name>
    <dbReference type="NCBI Taxonomy" id="599839"/>
    <lineage>
        <taxon>Eukaryota</taxon>
        <taxon>Fungi</taxon>
        <taxon>Dikarya</taxon>
        <taxon>Basidiomycota</taxon>
        <taxon>Agaricomycotina</taxon>
        <taxon>Agaricomycetes</taxon>
        <taxon>Polyporales</taxon>
        <taxon>Fibroporiaceae</taxon>
        <taxon>Fibroporia</taxon>
    </lineage>
</organism>
<protein>
    <recommendedName>
        <fullName evidence="13">Afadin and alpha-actinin-binding-domain-containing protein</fullName>
    </recommendedName>
</protein>
<evidence type="ECO:0000256" key="8">
    <source>
        <dbReference type="ARBA" id="ARBA00023212"/>
    </source>
</evidence>
<evidence type="ECO:0000256" key="1">
    <source>
        <dbReference type="ARBA" id="ARBA00004282"/>
    </source>
</evidence>
<dbReference type="HOGENOM" id="CLU_016779_0_0_1"/>
<feature type="region of interest" description="Disordered" evidence="10">
    <location>
        <begin position="309"/>
        <end position="336"/>
    </location>
</feature>
<dbReference type="AlphaFoldDB" id="J4GNG7"/>
<comment type="similarity">
    <text evidence="3">Belongs to the ADIP family.</text>
</comment>
<name>J4GNG7_9APHY</name>
<reference evidence="11 12" key="1">
    <citation type="journal article" date="2012" name="Appl. Environ. Microbiol.">
        <title>Short-read sequencing for genomic analysis of the brown rot fungus Fibroporia radiculosa.</title>
        <authorList>
            <person name="Tang J.D."/>
            <person name="Perkins A.D."/>
            <person name="Sonstegard T.S."/>
            <person name="Schroeder S.G."/>
            <person name="Burgess S.C."/>
            <person name="Diehl S.V."/>
        </authorList>
    </citation>
    <scope>NUCLEOTIDE SEQUENCE [LARGE SCALE GENOMIC DNA]</scope>
    <source>
        <strain evidence="11 12">TFFH 294</strain>
    </source>
</reference>
<dbReference type="PANTHER" id="PTHR46507:SF4">
    <property type="entry name" value="SSX FAMILY MEMBER 2 INTERACTING PROTEIN"/>
    <property type="match status" value="1"/>
</dbReference>
<feature type="compositionally biased region" description="Polar residues" evidence="10">
    <location>
        <begin position="309"/>
        <end position="327"/>
    </location>
</feature>
<feature type="region of interest" description="Disordered" evidence="10">
    <location>
        <begin position="693"/>
        <end position="871"/>
    </location>
</feature>
<feature type="coiled-coil region" evidence="9">
    <location>
        <begin position="398"/>
        <end position="429"/>
    </location>
</feature>
<feature type="region of interest" description="Disordered" evidence="10">
    <location>
        <begin position="618"/>
        <end position="660"/>
    </location>
</feature>
<feature type="coiled-coil region" evidence="9">
    <location>
        <begin position="108"/>
        <end position="181"/>
    </location>
</feature>
<keyword evidence="7 9" id="KW-0175">Coiled coil</keyword>